<comment type="caution">
    <text evidence="2">The sequence shown here is derived from an EMBL/GenBank/DDBJ whole genome shotgun (WGS) entry which is preliminary data.</text>
</comment>
<protein>
    <submittedName>
        <fullName evidence="2">Uncharacterized protein</fullName>
    </submittedName>
</protein>
<feature type="region of interest" description="Disordered" evidence="1">
    <location>
        <begin position="52"/>
        <end position="82"/>
    </location>
</feature>
<feature type="compositionally biased region" description="Pro residues" evidence="1">
    <location>
        <begin position="64"/>
        <end position="75"/>
    </location>
</feature>
<reference evidence="2 3" key="1">
    <citation type="submission" date="2019-11" db="EMBL/GenBank/DDBJ databases">
        <title>Whole genome sequence of Oryza granulata.</title>
        <authorList>
            <person name="Li W."/>
        </authorList>
    </citation>
    <scope>NUCLEOTIDE SEQUENCE [LARGE SCALE GENOMIC DNA]</scope>
    <source>
        <strain evidence="3">cv. Menghai</strain>
        <tissue evidence="2">Leaf</tissue>
    </source>
</reference>
<proteinExistence type="predicted"/>
<evidence type="ECO:0000313" key="3">
    <source>
        <dbReference type="Proteomes" id="UP000479710"/>
    </source>
</evidence>
<evidence type="ECO:0000256" key="1">
    <source>
        <dbReference type="SAM" id="MobiDB-lite"/>
    </source>
</evidence>
<gene>
    <name evidence="2" type="ORF">E2562_011926</name>
</gene>
<accession>A0A6G1CE19</accession>
<dbReference type="EMBL" id="SPHZ02000009">
    <property type="protein sequence ID" value="KAF0898865.1"/>
    <property type="molecule type" value="Genomic_DNA"/>
</dbReference>
<dbReference type="AlphaFoldDB" id="A0A6G1CE19"/>
<feature type="compositionally biased region" description="Low complexity" evidence="1">
    <location>
        <begin position="52"/>
        <end position="63"/>
    </location>
</feature>
<name>A0A6G1CE19_9ORYZ</name>
<sequence length="82" mass="8579">MPHAGTALALDGHRCNASHAECCRAPTTAVGSSATACRHAADDCRRARAFAPRAPPRSLAAARPPSPQAWVPPLPACRRADR</sequence>
<keyword evidence="3" id="KW-1185">Reference proteome</keyword>
<dbReference type="Proteomes" id="UP000479710">
    <property type="component" value="Unassembled WGS sequence"/>
</dbReference>
<organism evidence="2 3">
    <name type="scientific">Oryza meyeriana var. granulata</name>
    <dbReference type="NCBI Taxonomy" id="110450"/>
    <lineage>
        <taxon>Eukaryota</taxon>
        <taxon>Viridiplantae</taxon>
        <taxon>Streptophyta</taxon>
        <taxon>Embryophyta</taxon>
        <taxon>Tracheophyta</taxon>
        <taxon>Spermatophyta</taxon>
        <taxon>Magnoliopsida</taxon>
        <taxon>Liliopsida</taxon>
        <taxon>Poales</taxon>
        <taxon>Poaceae</taxon>
        <taxon>BOP clade</taxon>
        <taxon>Oryzoideae</taxon>
        <taxon>Oryzeae</taxon>
        <taxon>Oryzinae</taxon>
        <taxon>Oryza</taxon>
        <taxon>Oryza meyeriana</taxon>
    </lineage>
</organism>
<evidence type="ECO:0000313" key="2">
    <source>
        <dbReference type="EMBL" id="KAF0898865.1"/>
    </source>
</evidence>